<reference evidence="2 3" key="1">
    <citation type="journal article" date="2016" name="Genome Announc.">
        <title>Draft Genome Sequences of Five Rapidly Growing Mycobacterium Species, M. thermoresistibile, M. fortuitum subsp. acetamidolyticum, M. canariasense, M. brisbanense, and M. novocastrense.</title>
        <authorList>
            <person name="Katahira K."/>
            <person name="Ogura Y."/>
            <person name="Gotoh Y."/>
            <person name="Hayashi T."/>
        </authorList>
    </citation>
    <scope>NUCLEOTIDE SEQUENCE [LARGE SCALE GENOMIC DNA]</scope>
    <source>
        <strain evidence="2 3">JCM6368</strain>
    </source>
</reference>
<proteinExistence type="predicted"/>
<feature type="region of interest" description="Disordered" evidence="1">
    <location>
        <begin position="1"/>
        <end position="68"/>
    </location>
</feature>
<gene>
    <name evidence="2" type="ORF">RMCFA_0535</name>
</gene>
<comment type="caution">
    <text evidence="2">The sequence shown here is derived from an EMBL/GenBank/DDBJ whole genome shotgun (WGS) entry which is preliminary data.</text>
</comment>
<evidence type="ECO:0000256" key="1">
    <source>
        <dbReference type="SAM" id="MobiDB-lite"/>
    </source>
</evidence>
<dbReference type="GO" id="GO:0016301">
    <property type="term" value="F:kinase activity"/>
    <property type="evidence" value="ECO:0007669"/>
    <property type="project" value="UniProtKB-KW"/>
</dbReference>
<accession>A0A100WLI6</accession>
<name>A0A100WLI6_MYCFO</name>
<evidence type="ECO:0000313" key="3">
    <source>
        <dbReference type="Proteomes" id="UP000069705"/>
    </source>
</evidence>
<keyword evidence="2" id="KW-0418">Kinase</keyword>
<dbReference type="AlphaFoldDB" id="A0A100WLI6"/>
<evidence type="ECO:0000313" key="2">
    <source>
        <dbReference type="EMBL" id="GAT00421.1"/>
    </source>
</evidence>
<reference evidence="3" key="2">
    <citation type="submission" date="2016-02" db="EMBL/GenBank/DDBJ databases">
        <title>Draft genome sequence of five rapidly growing Mycobacterium species.</title>
        <authorList>
            <person name="Katahira K."/>
            <person name="Gotou Y."/>
            <person name="Iida K."/>
            <person name="Ogura Y."/>
            <person name="Hayashi T."/>
        </authorList>
    </citation>
    <scope>NUCLEOTIDE SEQUENCE [LARGE SCALE GENOMIC DNA]</scope>
    <source>
        <strain evidence="3">JCM6368</strain>
    </source>
</reference>
<dbReference type="EMBL" id="BCSZ01000008">
    <property type="protein sequence ID" value="GAT00421.1"/>
    <property type="molecule type" value="Genomic_DNA"/>
</dbReference>
<sequence length="68" mass="7218">MGALQQFRCDAVDPEPDQGQQTQQWANEDRGGPAECPGLQGCGAEVHGGRPATPIERIHGTKGTGYLK</sequence>
<protein>
    <submittedName>
        <fullName evidence="2">Circadian clock protein kinase KaiC</fullName>
    </submittedName>
</protein>
<keyword evidence="2" id="KW-0808">Transferase</keyword>
<dbReference type="Proteomes" id="UP000069705">
    <property type="component" value="Unassembled WGS sequence"/>
</dbReference>
<organism evidence="2 3">
    <name type="scientific">Mycolicibacterium fortuitum subsp. acetamidolyticum</name>
    <dbReference type="NCBI Taxonomy" id="144550"/>
    <lineage>
        <taxon>Bacteria</taxon>
        <taxon>Bacillati</taxon>
        <taxon>Actinomycetota</taxon>
        <taxon>Actinomycetes</taxon>
        <taxon>Mycobacteriales</taxon>
        <taxon>Mycobacteriaceae</taxon>
        <taxon>Mycolicibacterium</taxon>
    </lineage>
</organism>